<accession>A0AAV1FSE5</accession>
<proteinExistence type="predicted"/>
<keyword evidence="3" id="KW-1185">Reference proteome</keyword>
<gene>
    <name evidence="2" type="ORF">XNOV1_A008796</name>
</gene>
<feature type="region of interest" description="Disordered" evidence="1">
    <location>
        <begin position="65"/>
        <end position="109"/>
    </location>
</feature>
<evidence type="ECO:0000313" key="2">
    <source>
        <dbReference type="EMBL" id="CAJ1063167.1"/>
    </source>
</evidence>
<dbReference type="AlphaFoldDB" id="A0AAV1FSE5"/>
<evidence type="ECO:0000313" key="3">
    <source>
        <dbReference type="Proteomes" id="UP001178508"/>
    </source>
</evidence>
<feature type="compositionally biased region" description="Polar residues" evidence="1">
    <location>
        <begin position="79"/>
        <end position="90"/>
    </location>
</feature>
<name>A0AAV1FSE5_XYRNO</name>
<evidence type="ECO:0000256" key="1">
    <source>
        <dbReference type="SAM" id="MobiDB-lite"/>
    </source>
</evidence>
<dbReference type="Proteomes" id="UP001178508">
    <property type="component" value="Chromosome 9"/>
</dbReference>
<sequence length="109" mass="11866">MSDTLQFPGSSACLCFTGHSLYPPNSIEKTSVLRSGFMAVKSDGLFRLLGAVVPQISVCLVHHSKTETRGRQLKHDTLQRSPGSDPNGSVTKKKQQHEIDPVSFAELAQ</sequence>
<organism evidence="2 3">
    <name type="scientific">Xyrichtys novacula</name>
    <name type="common">Pearly razorfish</name>
    <name type="synonym">Hemipteronotus novacula</name>
    <dbReference type="NCBI Taxonomy" id="13765"/>
    <lineage>
        <taxon>Eukaryota</taxon>
        <taxon>Metazoa</taxon>
        <taxon>Chordata</taxon>
        <taxon>Craniata</taxon>
        <taxon>Vertebrata</taxon>
        <taxon>Euteleostomi</taxon>
        <taxon>Actinopterygii</taxon>
        <taxon>Neopterygii</taxon>
        <taxon>Teleostei</taxon>
        <taxon>Neoteleostei</taxon>
        <taxon>Acanthomorphata</taxon>
        <taxon>Eupercaria</taxon>
        <taxon>Labriformes</taxon>
        <taxon>Labridae</taxon>
        <taxon>Xyrichtys</taxon>
    </lineage>
</organism>
<dbReference type="EMBL" id="OY660872">
    <property type="protein sequence ID" value="CAJ1063167.1"/>
    <property type="molecule type" value="Genomic_DNA"/>
</dbReference>
<protein>
    <submittedName>
        <fullName evidence="2">Uncharacterized protein</fullName>
    </submittedName>
</protein>
<reference evidence="2" key="1">
    <citation type="submission" date="2023-08" db="EMBL/GenBank/DDBJ databases">
        <authorList>
            <person name="Alioto T."/>
            <person name="Alioto T."/>
            <person name="Gomez Garrido J."/>
        </authorList>
    </citation>
    <scope>NUCLEOTIDE SEQUENCE</scope>
</reference>
<feature type="compositionally biased region" description="Basic and acidic residues" evidence="1">
    <location>
        <begin position="65"/>
        <end position="78"/>
    </location>
</feature>